<dbReference type="CDD" id="cd06853">
    <property type="entry name" value="GT_WecA_like"/>
    <property type="match status" value="1"/>
</dbReference>
<comment type="cofactor">
    <cofactor evidence="7">
        <name>Mg(2+)</name>
        <dbReference type="ChEBI" id="CHEBI:18420"/>
    </cofactor>
</comment>
<feature type="binding site" evidence="7">
    <location>
        <position position="152"/>
    </location>
    <ligand>
        <name>Mg(2+)</name>
        <dbReference type="ChEBI" id="CHEBI:18420"/>
    </ligand>
</feature>
<feature type="transmembrane region" description="Helical" evidence="8">
    <location>
        <begin position="321"/>
        <end position="342"/>
    </location>
</feature>
<dbReference type="GO" id="GO:0009103">
    <property type="term" value="P:lipopolysaccharide biosynthetic process"/>
    <property type="evidence" value="ECO:0007669"/>
    <property type="project" value="TreeGrafter"/>
</dbReference>
<dbReference type="EMBL" id="JADKGY010000022">
    <property type="protein sequence ID" value="MBK9983610.1"/>
    <property type="molecule type" value="Genomic_DNA"/>
</dbReference>
<accession>A0A9D7SUP4</accession>
<dbReference type="Proteomes" id="UP000808337">
    <property type="component" value="Unassembled WGS sequence"/>
</dbReference>
<keyword evidence="2" id="KW-1003">Cell membrane</keyword>
<feature type="binding site" evidence="7">
    <location>
        <position position="212"/>
    </location>
    <ligand>
        <name>Mg(2+)</name>
        <dbReference type="ChEBI" id="CHEBI:18420"/>
    </ligand>
</feature>
<feature type="transmembrane region" description="Helical" evidence="8">
    <location>
        <begin position="123"/>
        <end position="148"/>
    </location>
</feature>
<evidence type="ECO:0000256" key="5">
    <source>
        <dbReference type="ARBA" id="ARBA00022989"/>
    </source>
</evidence>
<comment type="caution">
    <text evidence="9">The sequence shown here is derived from an EMBL/GenBank/DDBJ whole genome shotgun (WGS) entry which is preliminary data.</text>
</comment>
<evidence type="ECO:0000256" key="2">
    <source>
        <dbReference type="ARBA" id="ARBA00022475"/>
    </source>
</evidence>
<feature type="transmembrane region" description="Helical" evidence="8">
    <location>
        <begin position="160"/>
        <end position="178"/>
    </location>
</feature>
<keyword evidence="6 8" id="KW-0472">Membrane</keyword>
<evidence type="ECO:0000256" key="1">
    <source>
        <dbReference type="ARBA" id="ARBA00004651"/>
    </source>
</evidence>
<sequence length="352" mass="38674">MYDIILSFITAFLLVFMAIPSIINIARVKQLYDVPDARKSHQEVVPTLGGVAIFAGVIFSIILWTPFDVFGDLQYILCAFIIIFLIGAKDDILPMSPTRKLMGQILACFILVFKAQVRLTSLYGIFGVYTIPVIPSILLSMFTILVIINAFNLIDGINGLSGSLATLISLTMGTWFFLIDRTDLAIIAFSLAGATIAFLRYNITPARIFMGDTGSMLIGIISAILVIEFIEVHTQIQGSPYAFKAVPAVAVGMLILPLFDTARVFVVRLFRGKSPFHADRSHIHHLMLDAGLSHTQATIVLLAVNFAFILFVVYFQDLGNLYLLIILLLMASALSAIPYVIAKHKKPPGLMG</sequence>
<evidence type="ECO:0000256" key="3">
    <source>
        <dbReference type="ARBA" id="ARBA00022679"/>
    </source>
</evidence>
<gene>
    <name evidence="9" type="ORF">IPP15_14725</name>
</gene>
<name>A0A9D7SUP4_9BACT</name>
<evidence type="ECO:0000313" key="9">
    <source>
        <dbReference type="EMBL" id="MBK9983610.1"/>
    </source>
</evidence>
<organism evidence="9 10">
    <name type="scientific">Candidatus Opimibacter skivensis</name>
    <dbReference type="NCBI Taxonomy" id="2982028"/>
    <lineage>
        <taxon>Bacteria</taxon>
        <taxon>Pseudomonadati</taxon>
        <taxon>Bacteroidota</taxon>
        <taxon>Saprospiria</taxon>
        <taxon>Saprospirales</taxon>
        <taxon>Saprospiraceae</taxon>
        <taxon>Candidatus Opimibacter</taxon>
    </lineage>
</organism>
<feature type="transmembrane region" description="Helical" evidence="8">
    <location>
        <begin position="101"/>
        <end position="117"/>
    </location>
</feature>
<feature type="transmembrane region" description="Helical" evidence="8">
    <location>
        <begin position="248"/>
        <end position="270"/>
    </location>
</feature>
<dbReference type="Pfam" id="PF00953">
    <property type="entry name" value="Glycos_transf_4"/>
    <property type="match status" value="1"/>
</dbReference>
<dbReference type="GO" id="GO:0046872">
    <property type="term" value="F:metal ion binding"/>
    <property type="evidence" value="ECO:0007669"/>
    <property type="project" value="UniProtKB-KW"/>
</dbReference>
<keyword evidence="7" id="KW-0460">Magnesium</keyword>
<evidence type="ECO:0000256" key="8">
    <source>
        <dbReference type="SAM" id="Phobius"/>
    </source>
</evidence>
<evidence type="ECO:0000256" key="6">
    <source>
        <dbReference type="ARBA" id="ARBA00023136"/>
    </source>
</evidence>
<dbReference type="GO" id="GO:0071555">
    <property type="term" value="P:cell wall organization"/>
    <property type="evidence" value="ECO:0007669"/>
    <property type="project" value="TreeGrafter"/>
</dbReference>
<protein>
    <submittedName>
        <fullName evidence="9">Undecaprenyl/decaprenyl-phosphate alpha-N-acetylglucosaminyl 1-phosphate transferase</fullName>
    </submittedName>
</protein>
<keyword evidence="5 8" id="KW-1133">Transmembrane helix</keyword>
<feature type="transmembrane region" description="Helical" evidence="8">
    <location>
        <begin position="73"/>
        <end position="89"/>
    </location>
</feature>
<dbReference type="PANTHER" id="PTHR22926">
    <property type="entry name" value="PHOSPHO-N-ACETYLMURAMOYL-PENTAPEPTIDE-TRANSFERASE"/>
    <property type="match status" value="1"/>
</dbReference>
<reference evidence="9 10" key="1">
    <citation type="submission" date="2020-10" db="EMBL/GenBank/DDBJ databases">
        <title>Connecting structure to function with the recovery of over 1000 high-quality activated sludge metagenome-assembled genomes encoding full-length rRNA genes using long-read sequencing.</title>
        <authorList>
            <person name="Singleton C.M."/>
            <person name="Petriglieri F."/>
            <person name="Kristensen J.M."/>
            <person name="Kirkegaard R.H."/>
            <person name="Michaelsen T.Y."/>
            <person name="Andersen M.H."/>
            <person name="Karst S.M."/>
            <person name="Dueholm M.S."/>
            <person name="Nielsen P.H."/>
            <person name="Albertsen M."/>
        </authorList>
    </citation>
    <scope>NUCLEOTIDE SEQUENCE [LARGE SCALE GENOMIC DNA]</scope>
    <source>
        <strain evidence="9">Ribe_18-Q3-R11-54_MAXAC.273</strain>
    </source>
</reference>
<feature type="transmembrane region" description="Helical" evidence="8">
    <location>
        <begin position="184"/>
        <end position="203"/>
    </location>
</feature>
<feature type="transmembrane region" description="Helical" evidence="8">
    <location>
        <begin position="47"/>
        <end position="67"/>
    </location>
</feature>
<dbReference type="PANTHER" id="PTHR22926:SF3">
    <property type="entry name" value="UNDECAPRENYL-PHOSPHATE ALPHA-N-ACETYLGLUCOSAMINYL 1-PHOSPHATE TRANSFERASE"/>
    <property type="match status" value="1"/>
</dbReference>
<keyword evidence="7" id="KW-0479">Metal-binding</keyword>
<dbReference type="InterPro" id="IPR000715">
    <property type="entry name" value="Glycosyl_transferase_4"/>
</dbReference>
<proteinExistence type="predicted"/>
<feature type="transmembrane region" description="Helical" evidence="8">
    <location>
        <begin position="215"/>
        <end position="236"/>
    </location>
</feature>
<feature type="transmembrane region" description="Helical" evidence="8">
    <location>
        <begin position="6"/>
        <end position="26"/>
    </location>
</feature>
<dbReference type="AlphaFoldDB" id="A0A9D7SUP4"/>
<dbReference type="GO" id="GO:0044038">
    <property type="term" value="P:cell wall macromolecule biosynthetic process"/>
    <property type="evidence" value="ECO:0007669"/>
    <property type="project" value="TreeGrafter"/>
</dbReference>
<evidence type="ECO:0000256" key="7">
    <source>
        <dbReference type="PIRSR" id="PIRSR600715-1"/>
    </source>
</evidence>
<feature type="transmembrane region" description="Helical" evidence="8">
    <location>
        <begin position="291"/>
        <end position="315"/>
    </location>
</feature>
<keyword evidence="4 8" id="KW-0812">Transmembrane</keyword>
<dbReference type="GO" id="GO:0005886">
    <property type="term" value="C:plasma membrane"/>
    <property type="evidence" value="ECO:0007669"/>
    <property type="project" value="UniProtKB-SubCell"/>
</dbReference>
<comment type="subcellular location">
    <subcellularLocation>
        <location evidence="1">Cell membrane</location>
        <topology evidence="1">Multi-pass membrane protein</topology>
    </subcellularLocation>
</comment>
<evidence type="ECO:0000256" key="4">
    <source>
        <dbReference type="ARBA" id="ARBA00022692"/>
    </source>
</evidence>
<evidence type="ECO:0000313" key="10">
    <source>
        <dbReference type="Proteomes" id="UP000808337"/>
    </source>
</evidence>
<dbReference type="GO" id="GO:0016780">
    <property type="term" value="F:phosphotransferase activity, for other substituted phosphate groups"/>
    <property type="evidence" value="ECO:0007669"/>
    <property type="project" value="InterPro"/>
</dbReference>
<keyword evidence="3 9" id="KW-0808">Transferase</keyword>